<evidence type="ECO:0000256" key="6">
    <source>
        <dbReference type="SAM" id="Phobius"/>
    </source>
</evidence>
<comment type="subcellular location">
    <subcellularLocation>
        <location evidence="1">Cell membrane</location>
        <topology evidence="1">Multi-pass membrane protein</topology>
    </subcellularLocation>
</comment>
<sequence>MTAVLAVACVFAGVCVLALPSPTVLRLTSIMGTRSAGEAAERAAAPRPVDRLRHVRDLLFGGRRDVTARRAAVVELCDGIAAELAAGRPPGAALTGAAEGLSSIPRFESVLAAARSGDDVAASLDRAAVAPGCEGLRLLAGCWRIGMDRGGMLASVVEGLADALRDEQTHREEVALQLAGPRATARLLAGLPLLGLLMAIALGARPFAFLFGTLPGALCLGLGTGLDVLGLWWTRRLAIAAEEPR</sequence>
<keyword evidence="4 6" id="KW-1133">Transmembrane helix</keyword>
<feature type="transmembrane region" description="Helical" evidence="6">
    <location>
        <begin position="183"/>
        <end position="202"/>
    </location>
</feature>
<comment type="caution">
    <text evidence="8">The sequence shown here is derived from an EMBL/GenBank/DDBJ whole genome shotgun (WGS) entry which is preliminary data.</text>
</comment>
<keyword evidence="3 6" id="KW-0812">Transmembrane</keyword>
<feature type="domain" description="Type II secretion system protein GspF" evidence="7">
    <location>
        <begin position="80"/>
        <end position="199"/>
    </location>
</feature>
<feature type="transmembrane region" description="Helical" evidence="6">
    <location>
        <begin position="209"/>
        <end position="233"/>
    </location>
</feature>
<organism evidence="8 9">
    <name type="scientific">Actinoallomurus liliacearum</name>
    <dbReference type="NCBI Taxonomy" id="1080073"/>
    <lineage>
        <taxon>Bacteria</taxon>
        <taxon>Bacillati</taxon>
        <taxon>Actinomycetota</taxon>
        <taxon>Actinomycetes</taxon>
        <taxon>Streptosporangiales</taxon>
        <taxon>Thermomonosporaceae</taxon>
        <taxon>Actinoallomurus</taxon>
    </lineage>
</organism>
<name>A0ABP8TZ28_9ACTN</name>
<dbReference type="Proteomes" id="UP001500212">
    <property type="component" value="Unassembled WGS sequence"/>
</dbReference>
<evidence type="ECO:0000313" key="9">
    <source>
        <dbReference type="Proteomes" id="UP001500212"/>
    </source>
</evidence>
<accession>A0ABP8TZ28</accession>
<dbReference type="RefSeq" id="WP_345365982.1">
    <property type="nucleotide sequence ID" value="NZ_BAABHJ010000040.1"/>
</dbReference>
<reference evidence="9" key="1">
    <citation type="journal article" date="2019" name="Int. J. Syst. Evol. Microbiol.">
        <title>The Global Catalogue of Microorganisms (GCM) 10K type strain sequencing project: providing services to taxonomists for standard genome sequencing and annotation.</title>
        <authorList>
            <consortium name="The Broad Institute Genomics Platform"/>
            <consortium name="The Broad Institute Genome Sequencing Center for Infectious Disease"/>
            <person name="Wu L."/>
            <person name="Ma J."/>
        </authorList>
    </citation>
    <scope>NUCLEOTIDE SEQUENCE [LARGE SCALE GENOMIC DNA]</scope>
    <source>
        <strain evidence="9">JCM 17938</strain>
    </source>
</reference>
<evidence type="ECO:0000256" key="5">
    <source>
        <dbReference type="ARBA" id="ARBA00023136"/>
    </source>
</evidence>
<evidence type="ECO:0000256" key="4">
    <source>
        <dbReference type="ARBA" id="ARBA00022989"/>
    </source>
</evidence>
<evidence type="ECO:0000256" key="3">
    <source>
        <dbReference type="ARBA" id="ARBA00022692"/>
    </source>
</evidence>
<evidence type="ECO:0000313" key="8">
    <source>
        <dbReference type="EMBL" id="GAA4617750.1"/>
    </source>
</evidence>
<protein>
    <recommendedName>
        <fullName evidence="7">Type II secretion system protein GspF domain-containing protein</fullName>
    </recommendedName>
</protein>
<dbReference type="EMBL" id="BAABHJ010000040">
    <property type="protein sequence ID" value="GAA4617750.1"/>
    <property type="molecule type" value="Genomic_DNA"/>
</dbReference>
<keyword evidence="5 6" id="KW-0472">Membrane</keyword>
<dbReference type="InterPro" id="IPR018076">
    <property type="entry name" value="T2SS_GspF_dom"/>
</dbReference>
<dbReference type="PANTHER" id="PTHR35007">
    <property type="entry name" value="INTEGRAL MEMBRANE PROTEIN-RELATED"/>
    <property type="match status" value="1"/>
</dbReference>
<evidence type="ECO:0000256" key="2">
    <source>
        <dbReference type="ARBA" id="ARBA00022475"/>
    </source>
</evidence>
<dbReference type="Pfam" id="PF00482">
    <property type="entry name" value="T2SSF"/>
    <property type="match status" value="1"/>
</dbReference>
<keyword evidence="9" id="KW-1185">Reference proteome</keyword>
<gene>
    <name evidence="8" type="ORF">GCM10023195_79400</name>
</gene>
<evidence type="ECO:0000259" key="7">
    <source>
        <dbReference type="Pfam" id="PF00482"/>
    </source>
</evidence>
<dbReference type="PANTHER" id="PTHR35007:SF4">
    <property type="entry name" value="CONSERVED TRANSMEMBRANE PROTEIN-RELATED"/>
    <property type="match status" value="1"/>
</dbReference>
<evidence type="ECO:0000256" key="1">
    <source>
        <dbReference type="ARBA" id="ARBA00004651"/>
    </source>
</evidence>
<keyword evidence="2" id="KW-1003">Cell membrane</keyword>
<proteinExistence type="predicted"/>